<evidence type="ECO:0000313" key="2">
    <source>
        <dbReference type="Proteomes" id="UP000270296"/>
    </source>
</evidence>
<dbReference type="EMBL" id="UZAM01007886">
    <property type="protein sequence ID" value="VDP02001.1"/>
    <property type="molecule type" value="Genomic_DNA"/>
</dbReference>
<name>A0A183IJ78_9BILA</name>
<gene>
    <name evidence="1" type="ORF">SBAD_LOCUS3674</name>
</gene>
<reference evidence="3" key="1">
    <citation type="submission" date="2016-06" db="UniProtKB">
        <authorList>
            <consortium name="WormBaseParasite"/>
        </authorList>
    </citation>
    <scope>IDENTIFICATION</scope>
</reference>
<dbReference type="Proteomes" id="UP000270296">
    <property type="component" value="Unassembled WGS sequence"/>
</dbReference>
<evidence type="ECO:0000313" key="1">
    <source>
        <dbReference type="EMBL" id="VDP02001.1"/>
    </source>
</evidence>
<proteinExistence type="predicted"/>
<protein>
    <submittedName>
        <fullName evidence="3">DDE Tnp4 domain-containing protein</fullName>
    </submittedName>
</protein>
<keyword evidence="2" id="KW-1185">Reference proteome</keyword>
<reference evidence="1 2" key="2">
    <citation type="submission" date="2018-11" db="EMBL/GenBank/DDBJ databases">
        <authorList>
            <consortium name="Pathogen Informatics"/>
        </authorList>
    </citation>
    <scope>NUCLEOTIDE SEQUENCE [LARGE SCALE GENOMIC DNA]</scope>
</reference>
<evidence type="ECO:0000313" key="3">
    <source>
        <dbReference type="WBParaSite" id="SBAD_0000384201-mRNA-1"/>
    </source>
</evidence>
<accession>A0A183IJ78</accession>
<dbReference type="AlphaFoldDB" id="A0A183IJ78"/>
<sequence>MVIFGQTQVYCIGHRFYLQEVTGDFRGIHKTSLCAHRLNREYVLFNALLNFNTFEVMIRMMVDTCKSGRSIEVEETGSKKKEVGFGKMSFKYGSSSCCWKMRVSLCRQPRTESGDSAVADTFEPSCVCTSVR</sequence>
<dbReference type="WBParaSite" id="SBAD_0000384201-mRNA-1">
    <property type="protein sequence ID" value="SBAD_0000384201-mRNA-1"/>
    <property type="gene ID" value="SBAD_0000384201"/>
</dbReference>
<organism evidence="3">
    <name type="scientific">Soboliphyme baturini</name>
    <dbReference type="NCBI Taxonomy" id="241478"/>
    <lineage>
        <taxon>Eukaryota</taxon>
        <taxon>Metazoa</taxon>
        <taxon>Ecdysozoa</taxon>
        <taxon>Nematoda</taxon>
        <taxon>Enoplea</taxon>
        <taxon>Dorylaimia</taxon>
        <taxon>Dioctophymatida</taxon>
        <taxon>Dioctophymatoidea</taxon>
        <taxon>Soboliphymatidae</taxon>
        <taxon>Soboliphyme</taxon>
    </lineage>
</organism>